<sequence>MTVEDTDQTVAPERVAELIAGGEVELVDVRTAAEYEAGHVAGARHVPFDELAARSQELDRSRTLVLYCRSGGRSGAATQAFSASGWEAQSMAGGLAGWVDRGHPLEPDDGHVADTTGLPDQPTST</sequence>
<reference evidence="3" key="1">
    <citation type="submission" date="2020-02" db="EMBL/GenBank/DDBJ databases">
        <authorList>
            <person name="Meier V. D."/>
        </authorList>
    </citation>
    <scope>NUCLEOTIDE SEQUENCE</scope>
    <source>
        <strain evidence="3">AVDCRST_MAG17</strain>
    </source>
</reference>
<dbReference type="SUPFAM" id="SSF52821">
    <property type="entry name" value="Rhodanese/Cell cycle control phosphatase"/>
    <property type="match status" value="1"/>
</dbReference>
<dbReference type="PANTHER" id="PTHR43031">
    <property type="entry name" value="FAD-DEPENDENT OXIDOREDUCTASE"/>
    <property type="match status" value="1"/>
</dbReference>
<dbReference type="InterPro" id="IPR001763">
    <property type="entry name" value="Rhodanese-like_dom"/>
</dbReference>
<dbReference type="Pfam" id="PF00581">
    <property type="entry name" value="Rhodanese"/>
    <property type="match status" value="1"/>
</dbReference>
<organism evidence="3">
    <name type="scientific">uncultured Solirubrobacterales bacterium</name>
    <dbReference type="NCBI Taxonomy" id="768556"/>
    <lineage>
        <taxon>Bacteria</taxon>
        <taxon>Bacillati</taxon>
        <taxon>Actinomycetota</taxon>
        <taxon>Thermoleophilia</taxon>
        <taxon>Solirubrobacterales</taxon>
        <taxon>environmental samples</taxon>
    </lineage>
</organism>
<feature type="compositionally biased region" description="Basic and acidic residues" evidence="1">
    <location>
        <begin position="100"/>
        <end position="112"/>
    </location>
</feature>
<feature type="region of interest" description="Disordered" evidence="1">
    <location>
        <begin position="96"/>
        <end position="125"/>
    </location>
</feature>
<evidence type="ECO:0000259" key="2">
    <source>
        <dbReference type="PROSITE" id="PS50206"/>
    </source>
</evidence>
<evidence type="ECO:0000256" key="1">
    <source>
        <dbReference type="SAM" id="MobiDB-lite"/>
    </source>
</evidence>
<name>A0A6J4SLB1_9ACTN</name>
<dbReference type="SMART" id="SM00450">
    <property type="entry name" value="RHOD"/>
    <property type="match status" value="1"/>
</dbReference>
<protein>
    <recommendedName>
        <fullName evidence="2">Rhodanese domain-containing protein</fullName>
    </recommendedName>
</protein>
<feature type="domain" description="Rhodanese" evidence="2">
    <location>
        <begin position="20"/>
        <end position="107"/>
    </location>
</feature>
<dbReference type="Gene3D" id="3.40.250.10">
    <property type="entry name" value="Rhodanese-like domain"/>
    <property type="match status" value="1"/>
</dbReference>
<dbReference type="PANTHER" id="PTHR43031:SF16">
    <property type="entry name" value="OXIDOREDUCTASE"/>
    <property type="match status" value="1"/>
</dbReference>
<dbReference type="PROSITE" id="PS50206">
    <property type="entry name" value="RHODANESE_3"/>
    <property type="match status" value="1"/>
</dbReference>
<gene>
    <name evidence="3" type="ORF">AVDCRST_MAG17-995</name>
</gene>
<proteinExistence type="predicted"/>
<accession>A0A6J4SLB1</accession>
<evidence type="ECO:0000313" key="3">
    <source>
        <dbReference type="EMBL" id="CAA9494746.1"/>
    </source>
</evidence>
<dbReference type="InterPro" id="IPR036873">
    <property type="entry name" value="Rhodanese-like_dom_sf"/>
</dbReference>
<dbReference type="AlphaFoldDB" id="A0A6J4SLB1"/>
<dbReference type="CDD" id="cd00158">
    <property type="entry name" value="RHOD"/>
    <property type="match status" value="1"/>
</dbReference>
<dbReference type="InterPro" id="IPR050229">
    <property type="entry name" value="GlpE_sulfurtransferase"/>
</dbReference>
<dbReference type="EMBL" id="CADCVV010000072">
    <property type="protein sequence ID" value="CAA9494746.1"/>
    <property type="molecule type" value="Genomic_DNA"/>
</dbReference>